<feature type="transmembrane region" description="Helical" evidence="1">
    <location>
        <begin position="190"/>
        <end position="215"/>
    </location>
</feature>
<dbReference type="KEGG" id="ptes:JQU52_10685"/>
<dbReference type="PANTHER" id="PTHR35337">
    <property type="entry name" value="SLR1478 PROTEIN"/>
    <property type="match status" value="1"/>
</dbReference>
<name>A0A892ZDR8_9NEIS</name>
<dbReference type="AlphaFoldDB" id="A0A892ZDR8"/>
<organism evidence="2 3">
    <name type="scientific">Paralysiella testudinis</name>
    <dbReference type="NCBI Taxonomy" id="2809020"/>
    <lineage>
        <taxon>Bacteria</taxon>
        <taxon>Pseudomonadati</taxon>
        <taxon>Pseudomonadota</taxon>
        <taxon>Betaproteobacteria</taxon>
        <taxon>Neisseriales</taxon>
        <taxon>Neisseriaceae</taxon>
        <taxon>Paralysiella</taxon>
    </lineage>
</organism>
<keyword evidence="1" id="KW-0812">Transmembrane</keyword>
<feature type="transmembrane region" description="Helical" evidence="1">
    <location>
        <begin position="270"/>
        <end position="292"/>
    </location>
</feature>
<dbReference type="PANTHER" id="PTHR35337:SF1">
    <property type="entry name" value="SLR1478 PROTEIN"/>
    <property type="match status" value="1"/>
</dbReference>
<proteinExistence type="predicted"/>
<gene>
    <name evidence="2" type="ORF">JQU52_10685</name>
</gene>
<feature type="transmembrane region" description="Helical" evidence="1">
    <location>
        <begin position="165"/>
        <end position="183"/>
    </location>
</feature>
<dbReference type="InterPro" id="IPR002798">
    <property type="entry name" value="SpoIIM-like"/>
</dbReference>
<feature type="transmembrane region" description="Helical" evidence="1">
    <location>
        <begin position="235"/>
        <end position="258"/>
    </location>
</feature>
<accession>A0A892ZDR8</accession>
<keyword evidence="1" id="KW-1133">Transmembrane helix</keyword>
<evidence type="ECO:0000313" key="2">
    <source>
        <dbReference type="EMBL" id="QRQ81181.1"/>
    </source>
</evidence>
<dbReference type="RefSeq" id="WP_230338469.1">
    <property type="nucleotide sequence ID" value="NZ_CP069798.1"/>
</dbReference>
<protein>
    <submittedName>
        <fullName evidence="2">Stage II sporulation protein M</fullName>
    </submittedName>
</protein>
<keyword evidence="3" id="KW-1185">Reference proteome</keyword>
<evidence type="ECO:0000313" key="3">
    <source>
        <dbReference type="Proteomes" id="UP000653156"/>
    </source>
</evidence>
<dbReference type="Proteomes" id="UP000653156">
    <property type="component" value="Chromosome"/>
</dbReference>
<dbReference type="Pfam" id="PF01944">
    <property type="entry name" value="SpoIIM"/>
    <property type="match status" value="1"/>
</dbReference>
<dbReference type="EMBL" id="CP069798">
    <property type="protein sequence ID" value="QRQ81181.1"/>
    <property type="molecule type" value="Genomic_DNA"/>
</dbReference>
<evidence type="ECO:0000256" key="1">
    <source>
        <dbReference type="SAM" id="Phobius"/>
    </source>
</evidence>
<feature type="transmembrane region" description="Helical" evidence="1">
    <location>
        <begin position="108"/>
        <end position="128"/>
    </location>
</feature>
<keyword evidence="1" id="KW-0472">Membrane</keyword>
<reference evidence="2" key="1">
    <citation type="submission" date="2021-02" db="EMBL/GenBank/DDBJ databases">
        <title>Neisseriaceae sp. 26B isolated from the cloaca of a Common Toad-headed Turtle (Mesoclemmys nasuta).</title>
        <authorList>
            <person name="Spergser J."/>
            <person name="Busse H.-J."/>
        </authorList>
    </citation>
    <scope>NUCLEOTIDE SEQUENCE</scope>
    <source>
        <strain evidence="2">26B</strain>
    </source>
</reference>
<sequence length="324" mass="35990">MKQLAFEQQNQALWQAFERQLQQLEHKRTRLAAEQARQFGSHYSQVCHHLALANDRQYSGGLASYLQNLAERGHKQLYRYQNSGLWGRFKYFVGRDFPQTVRQQFKPVLWAHALFYLPLLLSLLLVALHPPLLEKWAGADIGANAAESYAEMAAQYAAGSNRPLWQNWMMFGFYVFNNIGIAFQSFAGGLLFGIGAVYTTVYNGFIIGGIMGYMLHEPSALAFYSFVSAHGAFELTGLVLAAAGGLRLGLALLAPQGLSRKDALRQQGAVAVKLMSGAFLLLALAALVEGFWSPLTSIPIALKFAVGTMLWLLVYAYLWRAGRA</sequence>
<feature type="transmembrane region" description="Helical" evidence="1">
    <location>
        <begin position="298"/>
        <end position="318"/>
    </location>
</feature>